<dbReference type="EMBL" id="ASPP01040717">
    <property type="protein sequence ID" value="ETO00557.1"/>
    <property type="molecule type" value="Genomic_DNA"/>
</dbReference>
<dbReference type="Proteomes" id="UP000023152">
    <property type="component" value="Unassembled WGS sequence"/>
</dbReference>
<accession>X6LHF1</accession>
<organism evidence="2 3">
    <name type="scientific">Reticulomyxa filosa</name>
    <dbReference type="NCBI Taxonomy" id="46433"/>
    <lineage>
        <taxon>Eukaryota</taxon>
        <taxon>Sar</taxon>
        <taxon>Rhizaria</taxon>
        <taxon>Retaria</taxon>
        <taxon>Foraminifera</taxon>
        <taxon>Monothalamids</taxon>
        <taxon>Reticulomyxidae</taxon>
        <taxon>Reticulomyxa</taxon>
    </lineage>
</organism>
<gene>
    <name evidence="2" type="ORF">RFI_36883</name>
</gene>
<evidence type="ECO:0000313" key="3">
    <source>
        <dbReference type="Proteomes" id="UP000023152"/>
    </source>
</evidence>
<protein>
    <submittedName>
        <fullName evidence="2">Uncharacterized protein</fullName>
    </submittedName>
</protein>
<comment type="caution">
    <text evidence="2">The sequence shown here is derived from an EMBL/GenBank/DDBJ whole genome shotgun (WGS) entry which is preliminary data.</text>
</comment>
<sequence>MLWSVNRSQQIQIRFLHLKKIKKKKLYRQRMKKQTKKWSFKRWPTTTVLYYYSPLSLENAHSTQSLTPSLNEEGKRTKQKNKKNISRTQAIKNINKTKQKRHLEMTFSFFLNKIIGRETKQNKKKKVTCHDKSVAQKILLKIYQAKCHGKQKNANKKGKKKKKKFPMSFYFEFITCKIQKQRNKNFLKNRNQ</sequence>
<keyword evidence="3" id="KW-1185">Reference proteome</keyword>
<proteinExistence type="predicted"/>
<name>X6LHF1_RETFI</name>
<reference evidence="2 3" key="1">
    <citation type="journal article" date="2013" name="Curr. Biol.">
        <title>The Genome of the Foraminiferan Reticulomyxa filosa.</title>
        <authorList>
            <person name="Glockner G."/>
            <person name="Hulsmann N."/>
            <person name="Schleicher M."/>
            <person name="Noegel A.A."/>
            <person name="Eichinger L."/>
            <person name="Gallinger C."/>
            <person name="Pawlowski J."/>
            <person name="Sierra R."/>
            <person name="Euteneuer U."/>
            <person name="Pillet L."/>
            <person name="Moustafa A."/>
            <person name="Platzer M."/>
            <person name="Groth M."/>
            <person name="Szafranski K."/>
            <person name="Schliwa M."/>
        </authorList>
    </citation>
    <scope>NUCLEOTIDE SEQUENCE [LARGE SCALE GENOMIC DNA]</scope>
</reference>
<dbReference type="AlphaFoldDB" id="X6LHF1"/>
<evidence type="ECO:0000313" key="2">
    <source>
        <dbReference type="EMBL" id="ETO00557.1"/>
    </source>
</evidence>
<feature type="region of interest" description="Disordered" evidence="1">
    <location>
        <begin position="63"/>
        <end position="83"/>
    </location>
</feature>
<evidence type="ECO:0000256" key="1">
    <source>
        <dbReference type="SAM" id="MobiDB-lite"/>
    </source>
</evidence>